<dbReference type="PANTHER" id="PTHR43298:SF2">
    <property type="entry name" value="FMN_FAD EXPORTER YEEO-RELATED"/>
    <property type="match status" value="1"/>
</dbReference>
<dbReference type="PIRSF" id="PIRSF006603">
    <property type="entry name" value="DinF"/>
    <property type="match status" value="1"/>
</dbReference>
<comment type="caution">
    <text evidence="11">The sequence shown here is derived from an EMBL/GenBank/DDBJ whole genome shotgun (WGS) entry which is preliminary data.</text>
</comment>
<accession>A0A8J6UI84</accession>
<protein>
    <recommendedName>
        <fullName evidence="9">Multidrug-efflux transporter</fullName>
    </recommendedName>
</protein>
<feature type="transmembrane region" description="Helical" evidence="10">
    <location>
        <begin position="255"/>
        <end position="281"/>
    </location>
</feature>
<evidence type="ECO:0000256" key="6">
    <source>
        <dbReference type="ARBA" id="ARBA00022989"/>
    </source>
</evidence>
<feature type="transmembrane region" description="Helical" evidence="10">
    <location>
        <begin position="136"/>
        <end position="153"/>
    </location>
</feature>
<evidence type="ECO:0000313" key="12">
    <source>
        <dbReference type="Proteomes" id="UP000632828"/>
    </source>
</evidence>
<feature type="transmembrane region" description="Helical" evidence="10">
    <location>
        <begin position="357"/>
        <end position="384"/>
    </location>
</feature>
<dbReference type="InterPro" id="IPR048279">
    <property type="entry name" value="MdtK-like"/>
</dbReference>
<organism evidence="11 12">
    <name type="scientific">Pelovirga terrestris</name>
    <dbReference type="NCBI Taxonomy" id="2771352"/>
    <lineage>
        <taxon>Bacteria</taxon>
        <taxon>Pseudomonadati</taxon>
        <taxon>Thermodesulfobacteriota</taxon>
        <taxon>Desulfuromonadia</taxon>
        <taxon>Geobacterales</taxon>
        <taxon>Geobacteraceae</taxon>
        <taxon>Pelovirga</taxon>
    </lineage>
</organism>
<evidence type="ECO:0000256" key="9">
    <source>
        <dbReference type="ARBA" id="ARBA00031636"/>
    </source>
</evidence>
<proteinExistence type="predicted"/>
<feature type="transmembrane region" description="Helical" evidence="10">
    <location>
        <begin position="328"/>
        <end position="345"/>
    </location>
</feature>
<reference evidence="11" key="1">
    <citation type="submission" date="2020-09" db="EMBL/GenBank/DDBJ databases">
        <title>Pelobacter alkaliphilus sp. nov., a novel anaerobic arsenate-reducing bacterium from terrestrial mud volcano.</title>
        <authorList>
            <person name="Khomyakova M.A."/>
            <person name="Merkel A.Y."/>
            <person name="Slobodkin A.I."/>
        </authorList>
    </citation>
    <scope>NUCLEOTIDE SEQUENCE</scope>
    <source>
        <strain evidence="11">M08fum</strain>
    </source>
</reference>
<feature type="transmembrane region" description="Helical" evidence="10">
    <location>
        <begin position="287"/>
        <end position="307"/>
    </location>
</feature>
<evidence type="ECO:0000256" key="3">
    <source>
        <dbReference type="ARBA" id="ARBA00022449"/>
    </source>
</evidence>
<evidence type="ECO:0000256" key="4">
    <source>
        <dbReference type="ARBA" id="ARBA00022475"/>
    </source>
</evidence>
<dbReference type="NCBIfam" id="TIGR00797">
    <property type="entry name" value="matE"/>
    <property type="match status" value="1"/>
</dbReference>
<evidence type="ECO:0000256" key="8">
    <source>
        <dbReference type="ARBA" id="ARBA00023136"/>
    </source>
</evidence>
<feature type="transmembrane region" description="Helical" evidence="10">
    <location>
        <begin position="92"/>
        <end position="116"/>
    </location>
</feature>
<keyword evidence="5 10" id="KW-0812">Transmembrane</keyword>
<evidence type="ECO:0000256" key="1">
    <source>
        <dbReference type="ARBA" id="ARBA00004651"/>
    </source>
</evidence>
<evidence type="ECO:0000313" key="11">
    <source>
        <dbReference type="EMBL" id="MBD1400380.1"/>
    </source>
</evidence>
<dbReference type="GO" id="GO:0005886">
    <property type="term" value="C:plasma membrane"/>
    <property type="evidence" value="ECO:0007669"/>
    <property type="project" value="UniProtKB-SubCell"/>
</dbReference>
<feature type="transmembrane region" description="Helical" evidence="10">
    <location>
        <begin position="199"/>
        <end position="219"/>
    </location>
</feature>
<feature type="transmembrane region" description="Helical" evidence="10">
    <location>
        <begin position="425"/>
        <end position="444"/>
    </location>
</feature>
<keyword evidence="12" id="KW-1185">Reference proteome</keyword>
<dbReference type="AlphaFoldDB" id="A0A8J6UI84"/>
<dbReference type="Pfam" id="PF01554">
    <property type="entry name" value="MatE"/>
    <property type="match status" value="2"/>
</dbReference>
<gene>
    <name evidence="11" type="ORF">ICT70_06825</name>
</gene>
<keyword evidence="6 10" id="KW-1133">Transmembrane helix</keyword>
<name>A0A8J6UI84_9BACT</name>
<dbReference type="InterPro" id="IPR050222">
    <property type="entry name" value="MATE_MdtK"/>
</dbReference>
<keyword evidence="2" id="KW-0813">Transport</keyword>
<feature type="transmembrane region" description="Helical" evidence="10">
    <location>
        <begin position="165"/>
        <end position="187"/>
    </location>
</feature>
<evidence type="ECO:0000256" key="5">
    <source>
        <dbReference type="ARBA" id="ARBA00022692"/>
    </source>
</evidence>
<dbReference type="GO" id="GO:0042910">
    <property type="term" value="F:xenobiotic transmembrane transporter activity"/>
    <property type="evidence" value="ECO:0007669"/>
    <property type="project" value="InterPro"/>
</dbReference>
<dbReference type="RefSeq" id="WP_191154822.1">
    <property type="nucleotide sequence ID" value="NZ_JACWUN010000006.1"/>
</dbReference>
<keyword evidence="8 10" id="KW-0472">Membrane</keyword>
<sequence>MSTTTTAELNTPGGFREMLAISTPMVVSHACETLLIFIDRLFLSRIGPEPMNAAMAGGLSSFMLMTFFVGLIGYTTALVAQYLGAGRKSQCTVVVTQAMLLVLPATLLVFACRPLVYSLFGLMDIPAVQREQQQLYFDILLYGTPLVLLRTSLSGFFSGIGRTRIVMISAMVAMVVNAVANYVLIFGHLGFPALGLRGAAYGTLFSSSCALLVLLTAYVRRTNRDEFTIGAGWLFHRTIMAKLLRYGSPAGVEMFLNLLAFTLIVLIFHSHGVVTATAVTIVFNWDLVSFVPLLGLQIGVVSLVGRYMGAGSPEVAERAAFSGLKMGWIYSSLVLLLFVTLPQQMVDIFAPSATNELFLAAAPLAVDMLRLAALYVLADATIVVFSGTLRGAGDTLWAMGLSVAMHWIMVPIVFVFLKVLNFSPIAVWLAFIVFFLISGGLFYLRFRHGHWKTLVVVKD</sequence>
<dbReference type="GO" id="GO:0006811">
    <property type="term" value="P:monoatomic ion transport"/>
    <property type="evidence" value="ECO:0007669"/>
    <property type="project" value="UniProtKB-KW"/>
</dbReference>
<keyword evidence="4" id="KW-1003">Cell membrane</keyword>
<dbReference type="PANTHER" id="PTHR43298">
    <property type="entry name" value="MULTIDRUG RESISTANCE PROTEIN NORM-RELATED"/>
    <property type="match status" value="1"/>
</dbReference>
<dbReference type="Proteomes" id="UP000632828">
    <property type="component" value="Unassembled WGS sequence"/>
</dbReference>
<feature type="transmembrane region" description="Helical" evidence="10">
    <location>
        <begin position="396"/>
        <end position="419"/>
    </location>
</feature>
<feature type="transmembrane region" description="Helical" evidence="10">
    <location>
        <begin position="58"/>
        <end position="80"/>
    </location>
</feature>
<dbReference type="GO" id="GO:0015297">
    <property type="term" value="F:antiporter activity"/>
    <property type="evidence" value="ECO:0007669"/>
    <property type="project" value="UniProtKB-KW"/>
</dbReference>
<keyword evidence="3" id="KW-0050">Antiport</keyword>
<keyword evidence="7" id="KW-0406">Ion transport</keyword>
<dbReference type="InterPro" id="IPR002528">
    <property type="entry name" value="MATE_fam"/>
</dbReference>
<dbReference type="CDD" id="cd13133">
    <property type="entry name" value="MATE_like_7"/>
    <property type="match status" value="1"/>
</dbReference>
<comment type="subcellular location">
    <subcellularLocation>
        <location evidence="1">Cell membrane</location>
        <topology evidence="1">Multi-pass membrane protein</topology>
    </subcellularLocation>
</comment>
<evidence type="ECO:0000256" key="7">
    <source>
        <dbReference type="ARBA" id="ARBA00023065"/>
    </source>
</evidence>
<dbReference type="EMBL" id="JACWUN010000006">
    <property type="protein sequence ID" value="MBD1400380.1"/>
    <property type="molecule type" value="Genomic_DNA"/>
</dbReference>
<evidence type="ECO:0000256" key="10">
    <source>
        <dbReference type="SAM" id="Phobius"/>
    </source>
</evidence>
<evidence type="ECO:0000256" key="2">
    <source>
        <dbReference type="ARBA" id="ARBA00022448"/>
    </source>
</evidence>